<evidence type="ECO:0000256" key="3">
    <source>
        <dbReference type="ARBA" id="ARBA00022729"/>
    </source>
</evidence>
<accession>A0A3B7MMN9</accession>
<dbReference type="InterPro" id="IPR012944">
    <property type="entry name" value="SusD_RagB_dom"/>
</dbReference>
<proteinExistence type="inferred from homology"/>
<dbReference type="EMBL" id="CP032157">
    <property type="protein sequence ID" value="AXY74609.1"/>
    <property type="molecule type" value="Genomic_DNA"/>
</dbReference>
<feature type="domain" description="SusD-like N-terminal" evidence="8">
    <location>
        <begin position="107"/>
        <end position="208"/>
    </location>
</feature>
<dbReference type="OrthoDB" id="926893at2"/>
<evidence type="ECO:0000256" key="1">
    <source>
        <dbReference type="ARBA" id="ARBA00004442"/>
    </source>
</evidence>
<reference evidence="9 10" key="1">
    <citation type="submission" date="2018-09" db="EMBL/GenBank/DDBJ databases">
        <title>Genome sequencing of strain 6GH32-13.</title>
        <authorList>
            <person name="Weon H.-Y."/>
            <person name="Heo J."/>
            <person name="Kwon S.-W."/>
        </authorList>
    </citation>
    <scope>NUCLEOTIDE SEQUENCE [LARGE SCALE GENOMIC DNA]</scope>
    <source>
        <strain evidence="9 10">5GH32-13</strain>
    </source>
</reference>
<keyword evidence="3 6" id="KW-0732">Signal</keyword>
<evidence type="ECO:0000313" key="9">
    <source>
        <dbReference type="EMBL" id="AXY74609.1"/>
    </source>
</evidence>
<name>A0A3B7MMN9_9BACT</name>
<dbReference type="KEGG" id="pseg:D3H65_11725"/>
<evidence type="ECO:0000256" key="4">
    <source>
        <dbReference type="ARBA" id="ARBA00023136"/>
    </source>
</evidence>
<dbReference type="GO" id="GO:0009279">
    <property type="term" value="C:cell outer membrane"/>
    <property type="evidence" value="ECO:0007669"/>
    <property type="project" value="UniProtKB-SubCell"/>
</dbReference>
<evidence type="ECO:0000256" key="2">
    <source>
        <dbReference type="ARBA" id="ARBA00006275"/>
    </source>
</evidence>
<evidence type="ECO:0000256" key="6">
    <source>
        <dbReference type="SAM" id="SignalP"/>
    </source>
</evidence>
<dbReference type="AlphaFoldDB" id="A0A3B7MMN9"/>
<dbReference type="SUPFAM" id="SSF48452">
    <property type="entry name" value="TPR-like"/>
    <property type="match status" value="1"/>
</dbReference>
<dbReference type="CDD" id="cd08977">
    <property type="entry name" value="SusD"/>
    <property type="match status" value="1"/>
</dbReference>
<feature type="chain" id="PRO_5017603622" evidence="6">
    <location>
        <begin position="25"/>
        <end position="525"/>
    </location>
</feature>
<dbReference type="Pfam" id="PF07980">
    <property type="entry name" value="SusD_RagB"/>
    <property type="match status" value="1"/>
</dbReference>
<keyword evidence="4" id="KW-0472">Membrane</keyword>
<evidence type="ECO:0000259" key="7">
    <source>
        <dbReference type="Pfam" id="PF07980"/>
    </source>
</evidence>
<gene>
    <name evidence="9" type="ORF">D3H65_11725</name>
</gene>
<feature type="domain" description="RagB/SusD" evidence="7">
    <location>
        <begin position="411"/>
        <end position="524"/>
    </location>
</feature>
<evidence type="ECO:0000313" key="10">
    <source>
        <dbReference type="Proteomes" id="UP000263900"/>
    </source>
</evidence>
<sequence>MTGKKIITVSLTALLFTASVPFSACNKQLDINSTRQSDEANSWKSIDDARSGLMGIYGLFRAAVADNNTHWLMGELRNGDFTSLKRPDLKAIIEGKLNASYPVIESITNWRRFYAAINACNLFIERSGEAMADARYTGVNHKIDVAQARVLRAFMYYYIVRIWGDVPLLTKSYDNGSFKTFARSPQQDVLGFAVREIEEAAPLLPYVYGNGDPVLPGLVYHTKTYDQWRNTLINKVSAYAILAHITALQGNYYATAGYTDFVMQNYSKIGINYLSVADLTGKTGIFNELAGDLASDQNQFISFNFIKGMGESSVSGHIEQLTLAYPLVSKQLPDIYITNDTLASMFPTSNGQDLRFGTDTSSVDQGTPTLYRNAYITGYGEEIPIFSKIKSINGGIAGEQQFNVFTSAILFTRLEEISLLRAEALAVLGHVDDAAALLNNIQSRRGVKAFDPAVPGADLIKEIFEERRRELVGEGWRWYDLVRYHKIKKDSPAFNALISNGGIYWPVAREVINNNPNITQNSYWK</sequence>
<dbReference type="Gene3D" id="1.25.40.390">
    <property type="match status" value="1"/>
</dbReference>
<dbReference type="Pfam" id="PF14322">
    <property type="entry name" value="SusD-like_3"/>
    <property type="match status" value="1"/>
</dbReference>
<evidence type="ECO:0000259" key="8">
    <source>
        <dbReference type="Pfam" id="PF14322"/>
    </source>
</evidence>
<dbReference type="InterPro" id="IPR011990">
    <property type="entry name" value="TPR-like_helical_dom_sf"/>
</dbReference>
<dbReference type="InterPro" id="IPR033985">
    <property type="entry name" value="SusD-like_N"/>
</dbReference>
<dbReference type="Proteomes" id="UP000263900">
    <property type="component" value="Chromosome"/>
</dbReference>
<keyword evidence="10" id="KW-1185">Reference proteome</keyword>
<keyword evidence="5" id="KW-0998">Cell outer membrane</keyword>
<evidence type="ECO:0000256" key="5">
    <source>
        <dbReference type="ARBA" id="ARBA00023237"/>
    </source>
</evidence>
<comment type="subcellular location">
    <subcellularLocation>
        <location evidence="1">Cell outer membrane</location>
    </subcellularLocation>
</comment>
<dbReference type="RefSeq" id="WP_119050494.1">
    <property type="nucleotide sequence ID" value="NZ_CP032157.1"/>
</dbReference>
<comment type="similarity">
    <text evidence="2">Belongs to the SusD family.</text>
</comment>
<organism evidence="9 10">
    <name type="scientific">Paraflavitalea soli</name>
    <dbReference type="NCBI Taxonomy" id="2315862"/>
    <lineage>
        <taxon>Bacteria</taxon>
        <taxon>Pseudomonadati</taxon>
        <taxon>Bacteroidota</taxon>
        <taxon>Chitinophagia</taxon>
        <taxon>Chitinophagales</taxon>
        <taxon>Chitinophagaceae</taxon>
        <taxon>Paraflavitalea</taxon>
    </lineage>
</organism>
<feature type="signal peptide" evidence="6">
    <location>
        <begin position="1"/>
        <end position="24"/>
    </location>
</feature>
<protein>
    <submittedName>
        <fullName evidence="9">RagB/SusD family nutrient uptake outer membrane protein</fullName>
    </submittedName>
</protein>